<evidence type="ECO:0000256" key="3">
    <source>
        <dbReference type="ARBA" id="ARBA00022989"/>
    </source>
</evidence>
<dbReference type="Gene3D" id="3.40.50.720">
    <property type="entry name" value="NAD(P)-binding Rossmann-like Domain"/>
    <property type="match status" value="1"/>
</dbReference>
<proteinExistence type="predicted"/>
<dbReference type="EMBL" id="WVIC01000003">
    <property type="protein sequence ID" value="NCJ05334.1"/>
    <property type="molecule type" value="Genomic_DNA"/>
</dbReference>
<dbReference type="SUPFAM" id="SSF51735">
    <property type="entry name" value="NAD(P)-binding Rossmann-fold domains"/>
    <property type="match status" value="1"/>
</dbReference>
<comment type="subcellular location">
    <subcellularLocation>
        <location evidence="1">Membrane</location>
        <topology evidence="1">Multi-pass membrane protein</topology>
    </subcellularLocation>
</comment>
<feature type="transmembrane region" description="Helical" evidence="6">
    <location>
        <begin position="190"/>
        <end position="212"/>
    </location>
</feature>
<dbReference type="PANTHER" id="PTHR43833:SF9">
    <property type="entry name" value="POTASSIUM CHANNEL PROTEIN YUGO-RELATED"/>
    <property type="match status" value="1"/>
</dbReference>
<feature type="transmembrane region" description="Helical" evidence="6">
    <location>
        <begin position="120"/>
        <end position="150"/>
    </location>
</feature>
<name>A0A8K2A6H0_9CYAN</name>
<dbReference type="InterPro" id="IPR050721">
    <property type="entry name" value="Trk_Ktr_HKT_K-transport"/>
</dbReference>
<sequence>MQSQVDRFIHAPATEATLMVLILASVGLVTTEVVLDAHSVPYPQLVRLDVLLTSIFAVELSLRYWVARSKDRFFRQYWIDILAIMPLLPIFGIFRLLRLLRLLRVGVLANRNLGRISSPLAVSIGAQLGIFLGVGLIVLVGALGIFLLEGKENPDFASLKDALWWSFFTLISVEPISGEAQTDGGRFLTLLILVGGLTLFAVFTGVVSAVMVQRLKTVMDIRPFELDELRDHIAICGWNRSGHLIIQELQADPDLRHCSIVVVAEFTEAPERDLRNVDHSRLYFYDGDYTTIDVLESIGIHYASRAILLADATRPRSDQDRDARTVLAALTIEKLKPGIYTCAQLLDRKNNVQLNSAGVEDIIVADEVASHLIATSTRNLGASDVLAELLTVQIGNQIYKISLPENWGNLTFWQAAERLKQCCDAMPLAIERKTNGKYKTLVNPAQDESLLEMDRLIVMAPKAPRLNDSVKFRG</sequence>
<keyword evidence="4 6" id="KW-0472">Membrane</keyword>
<dbReference type="PANTHER" id="PTHR43833">
    <property type="entry name" value="POTASSIUM CHANNEL PROTEIN 2-RELATED-RELATED"/>
    <property type="match status" value="1"/>
</dbReference>
<evidence type="ECO:0000259" key="7">
    <source>
        <dbReference type="PROSITE" id="PS51201"/>
    </source>
</evidence>
<dbReference type="InterPro" id="IPR027359">
    <property type="entry name" value="Volt_channel_dom_sf"/>
</dbReference>
<dbReference type="GO" id="GO:0006813">
    <property type="term" value="P:potassium ion transport"/>
    <property type="evidence" value="ECO:0007669"/>
    <property type="project" value="InterPro"/>
</dbReference>
<organism evidence="8 9">
    <name type="scientific">Petrachloros mirabilis ULC683</name>
    <dbReference type="NCBI Taxonomy" id="2781853"/>
    <lineage>
        <taxon>Bacteria</taxon>
        <taxon>Bacillati</taxon>
        <taxon>Cyanobacteriota</taxon>
        <taxon>Cyanophyceae</taxon>
        <taxon>Synechococcales</taxon>
        <taxon>Petrachlorosaceae</taxon>
        <taxon>Petrachloros</taxon>
        <taxon>Petrachloros mirabilis</taxon>
    </lineage>
</organism>
<keyword evidence="2 6" id="KW-0812">Transmembrane</keyword>
<dbReference type="InterPro" id="IPR003148">
    <property type="entry name" value="RCK_N"/>
</dbReference>
<dbReference type="AlphaFoldDB" id="A0A8K2A6H0"/>
<evidence type="ECO:0000256" key="4">
    <source>
        <dbReference type="ARBA" id="ARBA00023136"/>
    </source>
</evidence>
<feature type="transmembrane region" description="Helical" evidence="6">
    <location>
        <begin position="50"/>
        <end position="66"/>
    </location>
</feature>
<keyword evidence="8" id="KW-0813">Transport</keyword>
<dbReference type="Gene3D" id="1.10.287.70">
    <property type="match status" value="1"/>
</dbReference>
<keyword evidence="3 6" id="KW-1133">Transmembrane helix</keyword>
<protein>
    <recommendedName>
        <fullName evidence="5">BK channel</fullName>
    </recommendedName>
</protein>
<feature type="transmembrane region" description="Helical" evidence="6">
    <location>
        <begin position="78"/>
        <end position="100"/>
    </location>
</feature>
<evidence type="ECO:0000256" key="5">
    <source>
        <dbReference type="ARBA" id="ARBA00029579"/>
    </source>
</evidence>
<feature type="transmembrane region" description="Helical" evidence="6">
    <location>
        <begin position="12"/>
        <end position="30"/>
    </location>
</feature>
<gene>
    <name evidence="8" type="ORF">GS597_02150</name>
</gene>
<feature type="domain" description="RCK N-terminal" evidence="7">
    <location>
        <begin position="230"/>
        <end position="363"/>
    </location>
</feature>
<keyword evidence="8" id="KW-0407">Ion channel</keyword>
<dbReference type="InterPro" id="IPR005821">
    <property type="entry name" value="Ion_trans_dom"/>
</dbReference>
<dbReference type="Gene3D" id="1.20.120.350">
    <property type="entry name" value="Voltage-gated potassium channels. Chain C"/>
    <property type="match status" value="1"/>
</dbReference>
<reference evidence="8" key="1">
    <citation type="submission" date="2019-12" db="EMBL/GenBank/DDBJ databases">
        <title>High-Quality draft genome sequences of three cyanobacteria isolated from the limestone walls of the Old Cathedral of Coimbra.</title>
        <authorList>
            <person name="Tiago I."/>
            <person name="Soares F."/>
            <person name="Portugal A."/>
        </authorList>
    </citation>
    <scope>NUCLEOTIDE SEQUENCE [LARGE SCALE GENOMIC DNA]</scope>
    <source>
        <strain evidence="8">C</strain>
    </source>
</reference>
<dbReference type="SUPFAM" id="SSF81324">
    <property type="entry name" value="Voltage-gated potassium channels"/>
    <property type="match status" value="1"/>
</dbReference>
<dbReference type="Pfam" id="PF02254">
    <property type="entry name" value="TrkA_N"/>
    <property type="match status" value="1"/>
</dbReference>
<dbReference type="Proteomes" id="UP000607397">
    <property type="component" value="Unassembled WGS sequence"/>
</dbReference>
<comment type="caution">
    <text evidence="8">The sequence shown here is derived from an EMBL/GenBank/DDBJ whole genome shotgun (WGS) entry which is preliminary data.</text>
</comment>
<dbReference type="InterPro" id="IPR036291">
    <property type="entry name" value="NAD(P)-bd_dom_sf"/>
</dbReference>
<keyword evidence="9" id="KW-1185">Reference proteome</keyword>
<evidence type="ECO:0000256" key="2">
    <source>
        <dbReference type="ARBA" id="ARBA00022692"/>
    </source>
</evidence>
<dbReference type="GO" id="GO:0005216">
    <property type="term" value="F:monoatomic ion channel activity"/>
    <property type="evidence" value="ECO:0007669"/>
    <property type="project" value="InterPro"/>
</dbReference>
<evidence type="ECO:0000256" key="1">
    <source>
        <dbReference type="ARBA" id="ARBA00004141"/>
    </source>
</evidence>
<accession>A0A8K2A6H0</accession>
<keyword evidence="8" id="KW-0406">Ion transport</keyword>
<dbReference type="GO" id="GO:0016020">
    <property type="term" value="C:membrane"/>
    <property type="evidence" value="ECO:0007669"/>
    <property type="project" value="UniProtKB-SubCell"/>
</dbReference>
<evidence type="ECO:0000313" key="8">
    <source>
        <dbReference type="EMBL" id="NCJ05334.1"/>
    </source>
</evidence>
<dbReference type="PROSITE" id="PS51201">
    <property type="entry name" value="RCK_N"/>
    <property type="match status" value="1"/>
</dbReference>
<evidence type="ECO:0000256" key="6">
    <source>
        <dbReference type="SAM" id="Phobius"/>
    </source>
</evidence>
<evidence type="ECO:0000313" key="9">
    <source>
        <dbReference type="Proteomes" id="UP000607397"/>
    </source>
</evidence>
<dbReference type="Pfam" id="PF00520">
    <property type="entry name" value="Ion_trans"/>
    <property type="match status" value="1"/>
</dbReference>